<dbReference type="InterPro" id="IPR026039">
    <property type="entry name" value="YfgM"/>
</dbReference>
<dbReference type="RefSeq" id="WP_187723806.1">
    <property type="nucleotide sequence ID" value="NZ_CP060783.1"/>
</dbReference>
<evidence type="ECO:0000256" key="9">
    <source>
        <dbReference type="SAM" id="Phobius"/>
    </source>
</evidence>
<organism evidence="11 12">
    <name type="scientific">Diaphorobacter aerolatus</name>
    <dbReference type="NCBI Taxonomy" id="1288495"/>
    <lineage>
        <taxon>Bacteria</taxon>
        <taxon>Pseudomonadati</taxon>
        <taxon>Pseudomonadota</taxon>
        <taxon>Betaproteobacteria</taxon>
        <taxon>Burkholderiales</taxon>
        <taxon>Comamonadaceae</taxon>
        <taxon>Diaphorobacter</taxon>
    </lineage>
</organism>
<dbReference type="SUPFAM" id="SSF48452">
    <property type="entry name" value="TPR-like"/>
    <property type="match status" value="1"/>
</dbReference>
<proteinExistence type="inferred from homology"/>
<evidence type="ECO:0000256" key="2">
    <source>
        <dbReference type="ARBA" id="ARBA00022475"/>
    </source>
</evidence>
<dbReference type="Pfam" id="PF09976">
    <property type="entry name" value="TPR_21"/>
    <property type="match status" value="1"/>
</dbReference>
<comment type="similarity">
    <text evidence="7">Belongs to the YfgM family.</text>
</comment>
<dbReference type="AlphaFoldDB" id="A0A7H0GIL5"/>
<dbReference type="GO" id="GO:0005886">
    <property type="term" value="C:plasma membrane"/>
    <property type="evidence" value="ECO:0007669"/>
    <property type="project" value="UniProtKB-SubCell"/>
</dbReference>
<evidence type="ECO:0000256" key="8">
    <source>
        <dbReference type="ARBA" id="ARBA00024235"/>
    </source>
</evidence>
<protein>
    <recommendedName>
        <fullName evidence="8">Ancillary SecYEG translocon subunit</fullName>
    </recommendedName>
</protein>
<keyword evidence="6" id="KW-0143">Chaperone</keyword>
<evidence type="ECO:0000256" key="7">
    <source>
        <dbReference type="ARBA" id="ARBA00024197"/>
    </source>
</evidence>
<dbReference type="EMBL" id="CP060783">
    <property type="protein sequence ID" value="QNP48131.1"/>
    <property type="molecule type" value="Genomic_DNA"/>
</dbReference>
<keyword evidence="4 9" id="KW-1133">Transmembrane helix</keyword>
<keyword evidence="3 9" id="KW-0812">Transmembrane</keyword>
<evidence type="ECO:0000256" key="1">
    <source>
        <dbReference type="ARBA" id="ARBA00004401"/>
    </source>
</evidence>
<dbReference type="PIRSF" id="PIRSF006170">
    <property type="entry name" value="YfgM"/>
    <property type="match status" value="1"/>
</dbReference>
<evidence type="ECO:0000256" key="4">
    <source>
        <dbReference type="ARBA" id="ARBA00022989"/>
    </source>
</evidence>
<evidence type="ECO:0000259" key="10">
    <source>
        <dbReference type="Pfam" id="PF09976"/>
    </source>
</evidence>
<evidence type="ECO:0000313" key="11">
    <source>
        <dbReference type="EMBL" id="QNP48131.1"/>
    </source>
</evidence>
<keyword evidence="5 9" id="KW-0472">Membrane</keyword>
<sequence>MANHFDLEEQEQLDQIKHFWKQWGTLITAVVVLVCGGFAAWSGYNYWQSRQATQAAVLFDEVDSAAEAKDVQRLQRAFDDMKSRYGSTAQAGQAGLTTAKVLVDAKNLDGAKSALEWVAKDSKFEGQKAIARLRLAAVLMEQKAYPEALKQLEGSVPPEFAASFADRRGDVLALSGDAKAAIAAYQEAHAKLDPRSNYRRLIEAKLNSLGATVQVAAAQTTGSSQ</sequence>
<gene>
    <name evidence="11" type="ORF">H9K75_19085</name>
</gene>
<evidence type="ECO:0000313" key="12">
    <source>
        <dbReference type="Proteomes" id="UP000516028"/>
    </source>
</evidence>
<evidence type="ECO:0000256" key="5">
    <source>
        <dbReference type="ARBA" id="ARBA00023136"/>
    </source>
</evidence>
<keyword evidence="12" id="KW-1185">Reference proteome</keyword>
<evidence type="ECO:0000256" key="3">
    <source>
        <dbReference type="ARBA" id="ARBA00022692"/>
    </source>
</evidence>
<dbReference type="InterPro" id="IPR011990">
    <property type="entry name" value="TPR-like_helical_dom_sf"/>
</dbReference>
<dbReference type="PANTHER" id="PTHR38035">
    <property type="entry name" value="UPF0070 PROTEIN YFGM"/>
    <property type="match status" value="1"/>
</dbReference>
<feature type="transmembrane region" description="Helical" evidence="9">
    <location>
        <begin position="20"/>
        <end position="41"/>
    </location>
</feature>
<comment type="subcellular location">
    <subcellularLocation>
        <location evidence="1">Cell membrane</location>
        <topology evidence="1">Single-pass type II membrane protein</topology>
    </subcellularLocation>
</comment>
<name>A0A7H0GIL5_9BURK</name>
<dbReference type="Proteomes" id="UP000516028">
    <property type="component" value="Chromosome"/>
</dbReference>
<feature type="domain" description="Ancillary SecYEG translocon subunit/Cell division coordinator CpoB TPR" evidence="10">
    <location>
        <begin position="17"/>
        <end position="210"/>
    </location>
</feature>
<accession>A0A7H0GIL5</accession>
<dbReference type="PANTHER" id="PTHR38035:SF1">
    <property type="entry name" value="ANCILLARY SECYEG TRANSLOCON SUBUNIT"/>
    <property type="match status" value="1"/>
</dbReference>
<dbReference type="GO" id="GO:0044877">
    <property type="term" value="F:protein-containing complex binding"/>
    <property type="evidence" value="ECO:0007669"/>
    <property type="project" value="InterPro"/>
</dbReference>
<keyword evidence="2" id="KW-1003">Cell membrane</keyword>
<reference evidence="11 12" key="1">
    <citation type="submission" date="2020-08" db="EMBL/GenBank/DDBJ databases">
        <title>Genome sequence of Diaphorobacter aerolatus KACC 16536T.</title>
        <authorList>
            <person name="Hyun D.-W."/>
            <person name="Bae J.-W."/>
        </authorList>
    </citation>
    <scope>NUCLEOTIDE SEQUENCE [LARGE SCALE GENOMIC DNA]</scope>
    <source>
        <strain evidence="11 12">KACC 16536</strain>
    </source>
</reference>
<dbReference type="KEGG" id="daer:H9K75_19085"/>
<dbReference type="Gene3D" id="1.25.40.10">
    <property type="entry name" value="Tetratricopeptide repeat domain"/>
    <property type="match status" value="1"/>
</dbReference>
<evidence type="ECO:0000256" key="6">
    <source>
        <dbReference type="ARBA" id="ARBA00023186"/>
    </source>
</evidence>
<dbReference type="InterPro" id="IPR018704">
    <property type="entry name" value="SecYEG/CpoB_TPR"/>
</dbReference>